<evidence type="ECO:0000313" key="2">
    <source>
        <dbReference type="EMBL" id="MCY6371132.1"/>
    </source>
</evidence>
<dbReference type="InterPro" id="IPR024203">
    <property type="entry name" value="Deoxy-glucuronate_isom_IolB"/>
</dbReference>
<sequence length="264" mass="30656">MKKFEHKNGFEVGYNSVVDIDGEYSNYLMDFGILRMSKEQQEVNKEEKERAFLLIEGEVTFEWEGNKVNAKRESFTDNNPWCLHVPKDVEVKITGVSENTEIAVHKTKNDIVFASKLYTENDCRIEVRGKGTMNEVGTRIVRTILDKSISPDANLMLGEDVHYPGKWSGFPSHYHPQPEIYYYKFKPENGFGLLKLGEEGVLLRHDDTVMIEPNLVHPQVAAPGYAMYYIWVIRHLDNNPYIKPIFTDEHKWLDDPDAKIWPEK</sequence>
<dbReference type="Pfam" id="PF04962">
    <property type="entry name" value="KduI"/>
    <property type="match status" value="1"/>
</dbReference>
<dbReference type="EMBL" id="JAPQES010000003">
    <property type="protein sequence ID" value="MCY6371132.1"/>
    <property type="molecule type" value="Genomic_DNA"/>
</dbReference>
<comment type="caution">
    <text evidence="2">The sequence shown here is derived from an EMBL/GenBank/DDBJ whole genome shotgun (WGS) entry which is preliminary data.</text>
</comment>
<dbReference type="PANTHER" id="PTHR39193">
    <property type="entry name" value="5-DEOXY-GLUCURONATE ISOMERASE"/>
    <property type="match status" value="1"/>
</dbReference>
<dbReference type="Proteomes" id="UP001079657">
    <property type="component" value="Unassembled WGS sequence"/>
</dbReference>
<dbReference type="InterPro" id="IPR021120">
    <property type="entry name" value="KduI/IolB_isomerase"/>
</dbReference>
<name>A0ABT4CQ12_9CLOT</name>
<protein>
    <submittedName>
        <fullName evidence="2">5-deoxy-glucuronate isomerase</fullName>
    </submittedName>
</protein>
<dbReference type="PIRSF" id="PIRSF036628">
    <property type="entry name" value="IolB"/>
    <property type="match status" value="1"/>
</dbReference>
<dbReference type="RefSeq" id="WP_268049987.1">
    <property type="nucleotide sequence ID" value="NZ_JAPQES010000003.1"/>
</dbReference>
<keyword evidence="3" id="KW-1185">Reference proteome</keyword>
<dbReference type="Gene3D" id="2.60.120.10">
    <property type="entry name" value="Jelly Rolls"/>
    <property type="match status" value="2"/>
</dbReference>
<accession>A0ABT4CQ12</accession>
<evidence type="ECO:0000256" key="1">
    <source>
        <dbReference type="ARBA" id="ARBA00023235"/>
    </source>
</evidence>
<reference evidence="2" key="1">
    <citation type="submission" date="2022-12" db="EMBL/GenBank/DDBJ databases">
        <authorList>
            <person name="Wang J."/>
        </authorList>
    </citation>
    <scope>NUCLEOTIDE SEQUENCE</scope>
    <source>
        <strain evidence="2">HY-42-06</strain>
    </source>
</reference>
<organism evidence="2 3">
    <name type="scientific">Clostridium ganghwense</name>
    <dbReference type="NCBI Taxonomy" id="312089"/>
    <lineage>
        <taxon>Bacteria</taxon>
        <taxon>Bacillati</taxon>
        <taxon>Bacillota</taxon>
        <taxon>Clostridia</taxon>
        <taxon>Eubacteriales</taxon>
        <taxon>Clostridiaceae</taxon>
        <taxon>Clostridium</taxon>
    </lineage>
</organism>
<dbReference type="InterPro" id="IPR014710">
    <property type="entry name" value="RmlC-like_jellyroll"/>
</dbReference>
<dbReference type="PANTHER" id="PTHR39193:SF1">
    <property type="entry name" value="5-DEOXY-GLUCURONATE ISOMERASE"/>
    <property type="match status" value="1"/>
</dbReference>
<dbReference type="SUPFAM" id="SSF51182">
    <property type="entry name" value="RmlC-like cupins"/>
    <property type="match status" value="1"/>
</dbReference>
<dbReference type="GO" id="GO:0016853">
    <property type="term" value="F:isomerase activity"/>
    <property type="evidence" value="ECO:0007669"/>
    <property type="project" value="UniProtKB-KW"/>
</dbReference>
<gene>
    <name evidence="2" type="ORF">OXH55_10850</name>
</gene>
<proteinExistence type="predicted"/>
<dbReference type="InterPro" id="IPR011051">
    <property type="entry name" value="RmlC_Cupin_sf"/>
</dbReference>
<keyword evidence="1 2" id="KW-0413">Isomerase</keyword>
<evidence type="ECO:0000313" key="3">
    <source>
        <dbReference type="Proteomes" id="UP001079657"/>
    </source>
</evidence>